<reference evidence="1 2" key="1">
    <citation type="submission" date="2024-10" db="EMBL/GenBank/DDBJ databases">
        <title>The Natural Products Discovery Center: Release of the First 8490 Sequenced Strains for Exploring Actinobacteria Biosynthetic Diversity.</title>
        <authorList>
            <person name="Kalkreuter E."/>
            <person name="Kautsar S.A."/>
            <person name="Yang D."/>
            <person name="Bader C.D."/>
            <person name="Teijaro C.N."/>
            <person name="Fluegel L."/>
            <person name="Davis C.M."/>
            <person name="Simpson J.R."/>
            <person name="Lauterbach L."/>
            <person name="Steele A.D."/>
            <person name="Gui C."/>
            <person name="Meng S."/>
            <person name="Li G."/>
            <person name="Viehrig K."/>
            <person name="Ye F."/>
            <person name="Su P."/>
            <person name="Kiefer A.F."/>
            <person name="Nichols A."/>
            <person name="Cepeda A.J."/>
            <person name="Yan W."/>
            <person name="Fan B."/>
            <person name="Jiang Y."/>
            <person name="Adhikari A."/>
            <person name="Zheng C.-J."/>
            <person name="Schuster L."/>
            <person name="Cowan T.M."/>
            <person name="Smanski M.J."/>
            <person name="Chevrette M.G."/>
            <person name="De Carvalho L.P.S."/>
            <person name="Shen B."/>
        </authorList>
    </citation>
    <scope>NUCLEOTIDE SEQUENCE [LARGE SCALE GENOMIC DNA]</scope>
    <source>
        <strain evidence="1 2">NPDC001390</strain>
    </source>
</reference>
<protein>
    <submittedName>
        <fullName evidence="1">Uncharacterized protein</fullName>
    </submittedName>
</protein>
<sequence length="148" mass="15056">MPVEAQPGLIVVGEGAGGSEAVPAAADRIETARHLVEPGGRPLGVLLPPLELHGHTAAAGAICLPLKHARPLELLAGTKADACGDAVVTPVCLAACWKPPARRWPCPSRAPALRAPGLSAQHPCANPTGVAAWSGSAYDPRQGTRQPV</sequence>
<organism evidence="1 2">
    <name type="scientific">Streptomyces bluensis</name>
    <dbReference type="NCBI Taxonomy" id="33897"/>
    <lineage>
        <taxon>Bacteria</taxon>
        <taxon>Bacillati</taxon>
        <taxon>Actinomycetota</taxon>
        <taxon>Actinomycetes</taxon>
        <taxon>Kitasatosporales</taxon>
        <taxon>Streptomycetaceae</taxon>
        <taxon>Streptomyces</taxon>
    </lineage>
</organism>
<name>A0ABW6UTK0_9ACTN</name>
<dbReference type="EMBL" id="JBIAWJ010000027">
    <property type="protein sequence ID" value="MFF4526584.1"/>
    <property type="molecule type" value="Genomic_DNA"/>
</dbReference>
<proteinExistence type="predicted"/>
<dbReference type="RefSeq" id="WP_387892089.1">
    <property type="nucleotide sequence ID" value="NZ_JBIAWJ010000027.1"/>
</dbReference>
<dbReference type="Proteomes" id="UP001602058">
    <property type="component" value="Unassembled WGS sequence"/>
</dbReference>
<evidence type="ECO:0000313" key="1">
    <source>
        <dbReference type="EMBL" id="MFF4526584.1"/>
    </source>
</evidence>
<keyword evidence="2" id="KW-1185">Reference proteome</keyword>
<evidence type="ECO:0000313" key="2">
    <source>
        <dbReference type="Proteomes" id="UP001602058"/>
    </source>
</evidence>
<gene>
    <name evidence="1" type="ORF">ACFY1D_34910</name>
</gene>
<comment type="caution">
    <text evidence="1">The sequence shown here is derived from an EMBL/GenBank/DDBJ whole genome shotgun (WGS) entry which is preliminary data.</text>
</comment>
<accession>A0ABW6UTK0</accession>